<name>A0A6P2KGR0_BURL3</name>
<dbReference type="AlphaFoldDB" id="A0A6P2KGR0"/>
<organism evidence="1 2">
    <name type="scientific">Burkholderia lata (strain ATCC 17760 / DSM 23089 / LMG 22485 / NCIMB 9086 / R18194 / 383)</name>
    <dbReference type="NCBI Taxonomy" id="482957"/>
    <lineage>
        <taxon>Bacteria</taxon>
        <taxon>Pseudomonadati</taxon>
        <taxon>Pseudomonadota</taxon>
        <taxon>Betaproteobacteria</taxon>
        <taxon>Burkholderiales</taxon>
        <taxon>Burkholderiaceae</taxon>
        <taxon>Burkholderia</taxon>
        <taxon>Burkholderia cepacia complex</taxon>
    </lineage>
</organism>
<protein>
    <submittedName>
        <fullName evidence="1">Uncharacterized protein</fullName>
    </submittedName>
</protein>
<reference evidence="1 2" key="1">
    <citation type="submission" date="2019-09" db="EMBL/GenBank/DDBJ databases">
        <authorList>
            <person name="Depoorter E."/>
        </authorList>
    </citation>
    <scope>NUCLEOTIDE SEQUENCE [LARGE SCALE GENOMIC DNA]</scope>
    <source>
        <strain evidence="1">LMG 23254</strain>
    </source>
</reference>
<dbReference type="RefSeq" id="WP_175031527.1">
    <property type="nucleotide sequence ID" value="NZ_CABVPW010000010.1"/>
</dbReference>
<proteinExistence type="predicted"/>
<dbReference type="EMBL" id="CABVPW010000010">
    <property type="protein sequence ID" value="VWB54665.1"/>
    <property type="molecule type" value="Genomic_DNA"/>
</dbReference>
<evidence type="ECO:0000313" key="1">
    <source>
        <dbReference type="EMBL" id="VWB54665.1"/>
    </source>
</evidence>
<gene>
    <name evidence="1" type="ORF">BLA23254_02500</name>
</gene>
<accession>A0A6P2KGR0</accession>
<sequence>MSFLRRSQWEYQTGSTFGASIEFVMGSGGEILLKNPSGQFQRFWYGGLGVGFGVGVKIPKVRLPKFAIKGKSISGSGSAEAFPSIGWIYMTSAFSGTELDRSDLQGGAVYLDGSAELILAGGSGSVMLLGINPALLSLAISQLTINPMLFEWVIQRAKALLIMMGVNAGLNPGGKGFGGGAGILAGYVH</sequence>
<evidence type="ECO:0000313" key="2">
    <source>
        <dbReference type="Proteomes" id="UP000494218"/>
    </source>
</evidence>
<dbReference type="Proteomes" id="UP000494218">
    <property type="component" value="Unassembled WGS sequence"/>
</dbReference>